<keyword evidence="1" id="KW-1133">Transmembrane helix</keyword>
<dbReference type="HOGENOM" id="CLU_3290396_0_0_6"/>
<dbReference type="AlphaFoldDB" id="A0A0C5VLR6"/>
<sequence length="40" mass="4308">MKGDLRVHFLAIALANVMSVQSMFIDLVFDGIAGSVATIR</sequence>
<protein>
    <submittedName>
        <fullName evidence="2">Uncharacterized protein</fullName>
    </submittedName>
</protein>
<evidence type="ECO:0000313" key="2">
    <source>
        <dbReference type="EMBL" id="AJQ95226.1"/>
    </source>
</evidence>
<accession>A0A0C5VLR6</accession>
<organism evidence="2 3">
    <name type="scientific">Gynuella sunshinyii YC6258</name>
    <dbReference type="NCBI Taxonomy" id="1445510"/>
    <lineage>
        <taxon>Bacteria</taxon>
        <taxon>Pseudomonadati</taxon>
        <taxon>Pseudomonadota</taxon>
        <taxon>Gammaproteobacteria</taxon>
        <taxon>Oceanospirillales</taxon>
        <taxon>Saccharospirillaceae</taxon>
        <taxon>Gynuella</taxon>
    </lineage>
</organism>
<keyword evidence="1" id="KW-0472">Membrane</keyword>
<reference evidence="2 3" key="1">
    <citation type="submission" date="2014-01" db="EMBL/GenBank/DDBJ databases">
        <title>Full genme sequencing of cellulolytic bacterium Gynuella sunshinyii YC6258T gen. nov., sp. nov.</title>
        <authorList>
            <person name="Khan H."/>
            <person name="Chung E.J."/>
            <person name="Chung Y.R."/>
        </authorList>
    </citation>
    <scope>NUCLEOTIDE SEQUENCE [LARGE SCALE GENOMIC DNA]</scope>
    <source>
        <strain evidence="2 3">YC6258</strain>
    </source>
</reference>
<dbReference type="EMBL" id="CP007142">
    <property type="protein sequence ID" value="AJQ95226.1"/>
    <property type="molecule type" value="Genomic_DNA"/>
</dbReference>
<feature type="transmembrane region" description="Helical" evidence="1">
    <location>
        <begin position="7"/>
        <end position="25"/>
    </location>
</feature>
<keyword evidence="1" id="KW-0812">Transmembrane</keyword>
<dbReference type="STRING" id="1445510.YC6258_03190"/>
<gene>
    <name evidence="2" type="ORF">YC6258_03190</name>
</gene>
<evidence type="ECO:0000313" key="3">
    <source>
        <dbReference type="Proteomes" id="UP000032266"/>
    </source>
</evidence>
<evidence type="ECO:0000256" key="1">
    <source>
        <dbReference type="SAM" id="Phobius"/>
    </source>
</evidence>
<dbReference type="KEGG" id="gsn:YC6258_03190"/>
<proteinExistence type="predicted"/>
<keyword evidence="3" id="KW-1185">Reference proteome</keyword>
<name>A0A0C5VLR6_9GAMM</name>
<dbReference type="Proteomes" id="UP000032266">
    <property type="component" value="Chromosome"/>
</dbReference>